<comment type="caution">
    <text evidence="2">The sequence shown here is derived from an EMBL/GenBank/DDBJ whole genome shotgun (WGS) entry which is preliminary data.</text>
</comment>
<feature type="transmembrane region" description="Helical" evidence="1">
    <location>
        <begin position="6"/>
        <end position="25"/>
    </location>
</feature>
<evidence type="ECO:0000256" key="1">
    <source>
        <dbReference type="SAM" id="Phobius"/>
    </source>
</evidence>
<keyword evidence="1" id="KW-0472">Membrane</keyword>
<keyword evidence="1" id="KW-1133">Transmembrane helix</keyword>
<dbReference type="Proteomes" id="UP000441523">
    <property type="component" value="Unassembled WGS sequence"/>
</dbReference>
<keyword evidence="3" id="KW-1185">Reference proteome</keyword>
<evidence type="ECO:0000313" key="2">
    <source>
        <dbReference type="EMBL" id="KAB1068605.1"/>
    </source>
</evidence>
<accession>A0A6N6MII7</accession>
<feature type="transmembrane region" description="Helical" evidence="1">
    <location>
        <begin position="79"/>
        <end position="109"/>
    </location>
</feature>
<protein>
    <submittedName>
        <fullName evidence="2">Uncharacterized protein</fullName>
    </submittedName>
</protein>
<proteinExistence type="predicted"/>
<evidence type="ECO:0000313" key="3">
    <source>
        <dbReference type="Proteomes" id="UP000441523"/>
    </source>
</evidence>
<reference evidence="2 3" key="1">
    <citation type="submission" date="2019-09" db="EMBL/GenBank/DDBJ databases">
        <title>YIM 132548 draft genome.</title>
        <authorList>
            <person name="Jiang L."/>
        </authorList>
    </citation>
    <scope>NUCLEOTIDE SEQUENCE [LARGE SCALE GENOMIC DNA]</scope>
    <source>
        <strain evidence="2 3">YIM 132548</strain>
    </source>
</reference>
<dbReference type="AlphaFoldDB" id="A0A6N6MII7"/>
<sequence length="329" mass="36496">MSFLKGLPALLGVVGFFAYLWAGQYRIGGELMKRIIDKLRAAPNVSVQQYKSMTPARIEQIVRHDKEVRRFVNEEDIKILRLIVILQYTATIVVLIVCASLVGLGVWLMRQPDPLTVVARPPTALATSRTAEFLLDLDPVEVVWDASGAVERVGVFLENVDSHARSRKKTVSADVRTVQFSAEEVHDVATTRTYRGKNRVRTVIEWSGHVAHSEPVDIFVGIQVQLMLGGTLITPKESRQISTMIATIDNSTESMPRNYCFTADFAGWKREGPLVAPLRSCNTDHEVKLPFLSELDPNRHAGLVFNQPTSDRALVRTCIAGAGFPADAC</sequence>
<organism evidence="2 3">
    <name type="scientific">Methylobacterium planeticum</name>
    <dbReference type="NCBI Taxonomy" id="2615211"/>
    <lineage>
        <taxon>Bacteria</taxon>
        <taxon>Pseudomonadati</taxon>
        <taxon>Pseudomonadota</taxon>
        <taxon>Alphaproteobacteria</taxon>
        <taxon>Hyphomicrobiales</taxon>
        <taxon>Methylobacteriaceae</taxon>
        <taxon>Methylobacterium</taxon>
    </lineage>
</organism>
<dbReference type="RefSeq" id="WP_150966938.1">
    <property type="nucleotide sequence ID" value="NZ_VZZJ01000048.1"/>
</dbReference>
<keyword evidence="1" id="KW-0812">Transmembrane</keyword>
<gene>
    <name evidence="2" type="ORF">F6X51_26610</name>
</gene>
<name>A0A6N6MII7_9HYPH</name>
<dbReference type="EMBL" id="VZZJ01000048">
    <property type="protein sequence ID" value="KAB1068605.1"/>
    <property type="molecule type" value="Genomic_DNA"/>
</dbReference>